<sequence>MDTPFPLNEDVLFMIFDALNTQSDVLAMMSTCWPIYYLGVKSLLRMGANIVKDTSLVSFCHFMGRNLVMHGAYLTRLRLAIPRDAVDDDSDGSSSEGSLVDEDHDPLLRGASLLVPVLKGLTNLQILDIDFCDCLLQCDGRLMDAIAALQSIRELRIAYFGLRTYNLISSIRSPIVRLYMDCMRPELGRTHQFYSELPDPLDLLKKHKETLEDVSLCYVNATALVVSPGPSTSVYPRVRSLTLSTSGFKEREILVDAFPNLRVLDVTKGHGEFESDLESTRARNRTVRCWAALEHVYGDIGSLYKLGLTCPVGRLDVALDFIEEWREELHEMLSDLLWAPSLERVVFRLGYCALLAGRKLDNEGGVFASDIINLLPQDAMAYGVTHLGLDSNADLLVEDPSDYQMAVITLLSRLNVKFFTFRMHVCVVEREGEYDHNVSAGFYGKRVLWRFQDPFLLPWAIDMAEAAPTVEFLCFEVMHTRTCWQVKRHSVGNPFTLVLLSEEASSDLVRNEGMEWHHTVQARPGFSVDVMVYEGESDSDDESDDEGDVM</sequence>
<comment type="caution">
    <text evidence="1">The sequence shown here is derived from an EMBL/GenBank/DDBJ whole genome shotgun (WGS) entry which is preliminary data.</text>
</comment>
<name>A0AAD7U0Z9_9APHY</name>
<gene>
    <name evidence="1" type="ORF">ONZ51_g2079</name>
</gene>
<protein>
    <submittedName>
        <fullName evidence="1">Uncharacterized protein</fullName>
    </submittedName>
</protein>
<accession>A0AAD7U0Z9</accession>
<evidence type="ECO:0000313" key="2">
    <source>
        <dbReference type="Proteomes" id="UP001215151"/>
    </source>
</evidence>
<reference evidence="1" key="1">
    <citation type="submission" date="2022-11" db="EMBL/GenBank/DDBJ databases">
        <title>Genome Sequence of Cubamyces cubensis.</title>
        <authorList>
            <person name="Buettner E."/>
        </authorList>
    </citation>
    <scope>NUCLEOTIDE SEQUENCE</scope>
    <source>
        <strain evidence="1">MPL-01</strain>
    </source>
</reference>
<evidence type="ECO:0000313" key="1">
    <source>
        <dbReference type="EMBL" id="KAJ8494843.1"/>
    </source>
</evidence>
<organism evidence="1 2">
    <name type="scientific">Trametes cubensis</name>
    <dbReference type="NCBI Taxonomy" id="1111947"/>
    <lineage>
        <taxon>Eukaryota</taxon>
        <taxon>Fungi</taxon>
        <taxon>Dikarya</taxon>
        <taxon>Basidiomycota</taxon>
        <taxon>Agaricomycotina</taxon>
        <taxon>Agaricomycetes</taxon>
        <taxon>Polyporales</taxon>
        <taxon>Polyporaceae</taxon>
        <taxon>Trametes</taxon>
    </lineage>
</organism>
<dbReference type="Proteomes" id="UP001215151">
    <property type="component" value="Unassembled WGS sequence"/>
</dbReference>
<keyword evidence="2" id="KW-1185">Reference proteome</keyword>
<dbReference type="SUPFAM" id="SSF52047">
    <property type="entry name" value="RNI-like"/>
    <property type="match status" value="1"/>
</dbReference>
<proteinExistence type="predicted"/>
<dbReference type="AlphaFoldDB" id="A0AAD7U0Z9"/>
<dbReference type="EMBL" id="JAPEVG010000031">
    <property type="protein sequence ID" value="KAJ8494843.1"/>
    <property type="molecule type" value="Genomic_DNA"/>
</dbReference>